<dbReference type="EnsemblFungi" id="CEF76179">
    <property type="protein sequence ID" value="CEF76179"/>
    <property type="gene ID" value="FGRRES_10709"/>
</dbReference>
<reference evidence="3 4" key="2">
    <citation type="journal article" date="2010" name="Nature">
        <title>Comparative genomics reveals mobile pathogenicity chromosomes in Fusarium.</title>
        <authorList>
            <person name="Ma L.J."/>
            <person name="van der Does H.C."/>
            <person name="Borkovich K.A."/>
            <person name="Coleman J.J."/>
            <person name="Daboussi M.J."/>
            <person name="Di Pietro A."/>
            <person name="Dufresne M."/>
            <person name="Freitag M."/>
            <person name="Grabherr M."/>
            <person name="Henrissat B."/>
            <person name="Houterman P.M."/>
            <person name="Kang S."/>
            <person name="Shim W.B."/>
            <person name="Woloshuk C."/>
            <person name="Xie X."/>
            <person name="Xu J.R."/>
            <person name="Antoniw J."/>
            <person name="Baker S.E."/>
            <person name="Bluhm B.H."/>
            <person name="Breakspear A."/>
            <person name="Brown D.W."/>
            <person name="Butchko R.A."/>
            <person name="Chapman S."/>
            <person name="Coulson R."/>
            <person name="Coutinho P.M."/>
            <person name="Danchin E.G."/>
            <person name="Diener A."/>
            <person name="Gale L.R."/>
            <person name="Gardiner D.M."/>
            <person name="Goff S."/>
            <person name="Hammond-Kosack K.E."/>
            <person name="Hilburn K."/>
            <person name="Hua-Van A."/>
            <person name="Jonkers W."/>
            <person name="Kazan K."/>
            <person name="Kodira C.D."/>
            <person name="Koehrsen M."/>
            <person name="Kumar L."/>
            <person name="Lee Y.H."/>
            <person name="Li L."/>
            <person name="Manners J.M."/>
            <person name="Miranda-Saavedra D."/>
            <person name="Mukherjee M."/>
            <person name="Park G."/>
            <person name="Park J."/>
            <person name="Park S.Y."/>
            <person name="Proctor R.H."/>
            <person name="Regev A."/>
            <person name="Ruiz-Roldan M.C."/>
            <person name="Sain D."/>
            <person name="Sakthikumar S."/>
            <person name="Sykes S."/>
            <person name="Schwartz D.C."/>
            <person name="Turgeon B.G."/>
            <person name="Wapinski I."/>
            <person name="Yoder O."/>
            <person name="Young S."/>
            <person name="Zeng Q."/>
            <person name="Zhou S."/>
            <person name="Galagan J."/>
            <person name="Cuomo C.A."/>
            <person name="Kistler H.C."/>
            <person name="Rep M."/>
        </authorList>
    </citation>
    <scope>GENOME REANNOTATION</scope>
    <source>
        <strain evidence="4">ATCC MYA-4620 / CBS 123657 / FGSC 9075 / NRRL 31084 / PH-1</strain>
        <strain evidence="3">PH-1 / ATCC MYA-4620 / FGSC 9075 / NRRL 31084</strain>
    </source>
</reference>
<protein>
    <submittedName>
        <fullName evidence="2">Chromosome 1, complete genome</fullName>
    </submittedName>
</protein>
<dbReference type="VEuPathDB" id="FungiDB:FGRAMPH1_01G08753"/>
<reference evidence="2 4" key="3">
    <citation type="journal article" date="2015" name="BMC Genomics">
        <title>The completed genome sequence of the pathogenic ascomycete fungus Fusarium graminearum.</title>
        <authorList>
            <person name="King R."/>
            <person name="Urban M."/>
            <person name="Hammond-Kosack M.C."/>
            <person name="Hassani-Pak K."/>
            <person name="Hammond-Kosack K.E."/>
        </authorList>
    </citation>
    <scope>NUCLEOTIDE SEQUENCE [LARGE SCALE GENOMIC DNA]</scope>
    <source>
        <strain evidence="4">ATCC MYA-4620 / CBS 123657 / FGSC 9075 / NRRL 31084 / PH-1</strain>
        <strain evidence="2">PH-1</strain>
    </source>
</reference>
<keyword evidence="4" id="KW-1185">Reference proteome</keyword>
<dbReference type="InParanoid" id="I1S1T9"/>
<sequence length="265" mass="28438">MSSTDSENTLPFTPSESPEPASISQRQINLQRFVMDGLNRQVDESRNLVVRTDLSPRNLVAMCQNTLPGITVQLHGSSDIFTPLGFRQTLKLSFSHASAPPASAPSVQQLLPLELTILQCKDYSDAAEAFAIPDAGMTSATLASPIDFKSLASRLDQTFIAERAPASEVSTAGIISADIPTVVVGMESVLNFNFQPRAHRIKDIIVKDPEVIMLGGAIIPVGELRVVGLSQGTAKITIQTAHASSLRTERQSFTVNVVQNPQTSG</sequence>
<organism evidence="2 4">
    <name type="scientific">Gibberella zeae (strain ATCC MYA-4620 / CBS 123657 / FGSC 9075 / NRRL 31084 / PH-1)</name>
    <name type="common">Wheat head blight fungus</name>
    <name type="synonym">Fusarium graminearum</name>
    <dbReference type="NCBI Taxonomy" id="229533"/>
    <lineage>
        <taxon>Eukaryota</taxon>
        <taxon>Fungi</taxon>
        <taxon>Dikarya</taxon>
        <taxon>Ascomycota</taxon>
        <taxon>Pezizomycotina</taxon>
        <taxon>Sordariomycetes</taxon>
        <taxon>Hypocreomycetidae</taxon>
        <taxon>Hypocreales</taxon>
        <taxon>Nectriaceae</taxon>
        <taxon>Fusarium</taxon>
    </lineage>
</organism>
<evidence type="ECO:0000313" key="3">
    <source>
        <dbReference type="EnsemblFungi" id="CEF76179"/>
    </source>
</evidence>
<evidence type="ECO:0000256" key="1">
    <source>
        <dbReference type="SAM" id="MobiDB-lite"/>
    </source>
</evidence>
<dbReference type="EMBL" id="HG970332">
    <property type="protein sequence ID" value="CEF76179.1"/>
    <property type="molecule type" value="Genomic_DNA"/>
</dbReference>
<feature type="region of interest" description="Disordered" evidence="1">
    <location>
        <begin position="1"/>
        <end position="24"/>
    </location>
</feature>
<reference evidence="3 4" key="1">
    <citation type="journal article" date="2007" name="Science">
        <title>The Fusarium graminearum genome reveals a link between localized polymorphism and pathogen specialization.</title>
        <authorList>
            <person name="Cuomo C.A."/>
            <person name="Gueldener U."/>
            <person name="Xu J.-R."/>
            <person name="Trail F."/>
            <person name="Turgeon B.G."/>
            <person name="Di Pietro A."/>
            <person name="Walton J.D."/>
            <person name="Ma L.-J."/>
            <person name="Baker S.E."/>
            <person name="Rep M."/>
            <person name="Adam G."/>
            <person name="Antoniw J."/>
            <person name="Baldwin T."/>
            <person name="Calvo S.E."/>
            <person name="Chang Y.-L."/>
            <person name="DeCaprio D."/>
            <person name="Gale L.R."/>
            <person name="Gnerre S."/>
            <person name="Goswami R.S."/>
            <person name="Hammond-Kosack K."/>
            <person name="Harris L.J."/>
            <person name="Hilburn K."/>
            <person name="Kennell J.C."/>
            <person name="Kroken S."/>
            <person name="Magnuson J.K."/>
            <person name="Mannhaupt G."/>
            <person name="Mauceli E.W."/>
            <person name="Mewes H.-W."/>
            <person name="Mitterbauer R."/>
            <person name="Muehlbauer G."/>
            <person name="Muensterkoetter M."/>
            <person name="Nelson D."/>
            <person name="O'Donnell K."/>
            <person name="Ouellet T."/>
            <person name="Qi W."/>
            <person name="Quesneville H."/>
            <person name="Roncero M.I.G."/>
            <person name="Seong K.-Y."/>
            <person name="Tetko I.V."/>
            <person name="Urban M."/>
            <person name="Waalwijk C."/>
            <person name="Ward T.J."/>
            <person name="Yao J."/>
            <person name="Birren B.W."/>
            <person name="Kistler H.C."/>
        </authorList>
    </citation>
    <scope>NUCLEOTIDE SEQUENCE [LARGE SCALE GENOMIC DNA]</scope>
    <source>
        <strain evidence="4">ATCC MYA-4620 / CBS 123657 / FGSC 9075 / NRRL 31084 / PH-1</strain>
        <strain evidence="3">PH-1 / ATCC MYA-4620 / FGSC 9075 / NRRL 31084</strain>
    </source>
</reference>
<proteinExistence type="predicted"/>
<accession>I1S1T9</accession>
<name>I1S1T9_GIBZE</name>
<dbReference type="KEGG" id="fgr:FGSG_10709"/>
<dbReference type="AlphaFoldDB" id="I1S1T9"/>
<evidence type="ECO:0000313" key="4">
    <source>
        <dbReference type="Proteomes" id="UP000070720"/>
    </source>
</evidence>
<dbReference type="HOGENOM" id="CLU_1049914_0_0_1"/>
<dbReference type="Proteomes" id="UP000070720">
    <property type="component" value="Chromosome 1"/>
</dbReference>
<evidence type="ECO:0000313" key="2">
    <source>
        <dbReference type="EMBL" id="CEF76179.1"/>
    </source>
</evidence>
<reference evidence="3" key="4">
    <citation type="submission" date="2017-01" db="UniProtKB">
        <authorList>
            <consortium name="EnsemblFungi"/>
        </authorList>
    </citation>
    <scope>IDENTIFICATION</scope>
    <source>
        <strain evidence="3">PH-1 / ATCC MYA-4620 / FGSC 9075 / NRRL 31084</strain>
    </source>
</reference>
<accession>A0A098DB53</accession>
<dbReference type="RefSeq" id="XP_011319722.1">
    <property type="nucleotide sequence ID" value="XM_011321420.1"/>
</dbReference>
<gene>
    <name evidence="3" type="primary">FG10709.1</name>
    <name evidence="2" type="ORF">FGRAMPH1_01T08753</name>
</gene>